<evidence type="ECO:0000313" key="1">
    <source>
        <dbReference type="EMBL" id="JAP15802.1"/>
    </source>
</evidence>
<proteinExistence type="predicted"/>
<dbReference type="EMBL" id="GEDG01024671">
    <property type="protein sequence ID" value="JAP15802.1"/>
    <property type="molecule type" value="Transcribed_RNA"/>
</dbReference>
<reference evidence="1" key="1">
    <citation type="submission" date="2015-12" db="EMBL/GenBank/DDBJ databases">
        <title>Gene expression during late stages of embryo sac development: a critical building block for successful pollen-pistil interactions.</title>
        <authorList>
            <person name="Liu Y."/>
            <person name="Joly V."/>
            <person name="Sabar M."/>
            <person name="Matton D.P."/>
        </authorList>
    </citation>
    <scope>NUCLEOTIDE SEQUENCE</scope>
</reference>
<accession>A0A0V0H6U3</accession>
<dbReference type="AlphaFoldDB" id="A0A0V0H6U3"/>
<protein>
    <submittedName>
        <fullName evidence="1">Putative ovule protein</fullName>
    </submittedName>
</protein>
<sequence>MFRLCVCFHSRLAHPLIAARVVVSPTLGSNTPTKLLFNTSLCSSGSSVTKILSPCRTTFSFSATFDPLLAHLMLKEISIKYINFYI</sequence>
<name>A0A0V0H6U3_SOLCH</name>
<organism evidence="1">
    <name type="scientific">Solanum chacoense</name>
    <name type="common">Chaco potato</name>
    <dbReference type="NCBI Taxonomy" id="4108"/>
    <lineage>
        <taxon>Eukaryota</taxon>
        <taxon>Viridiplantae</taxon>
        <taxon>Streptophyta</taxon>
        <taxon>Embryophyta</taxon>
        <taxon>Tracheophyta</taxon>
        <taxon>Spermatophyta</taxon>
        <taxon>Magnoliopsida</taxon>
        <taxon>eudicotyledons</taxon>
        <taxon>Gunneridae</taxon>
        <taxon>Pentapetalae</taxon>
        <taxon>asterids</taxon>
        <taxon>lamiids</taxon>
        <taxon>Solanales</taxon>
        <taxon>Solanaceae</taxon>
        <taxon>Solanoideae</taxon>
        <taxon>Solaneae</taxon>
        <taxon>Solanum</taxon>
    </lineage>
</organism>